<evidence type="ECO:0000256" key="1">
    <source>
        <dbReference type="SAM" id="MobiDB-lite"/>
    </source>
</evidence>
<feature type="region of interest" description="Disordered" evidence="1">
    <location>
        <begin position="91"/>
        <end position="114"/>
    </location>
</feature>
<proteinExistence type="predicted"/>
<evidence type="ECO:0000313" key="2">
    <source>
        <dbReference type="EMBL" id="GLC56326.1"/>
    </source>
</evidence>
<dbReference type="EMBL" id="BRXU01000015">
    <property type="protein sequence ID" value="GLC56326.1"/>
    <property type="molecule type" value="Genomic_DNA"/>
</dbReference>
<sequence>MFPPNDLNLRTSQDLPGPPPRAERRTDASATAGADAPVRHPPSPPRLLTPPRQPSRTQAAHQIDRTRAAGRGPHVAAHARTHARTHAYRYVLSPSHSMGTPRGGAARKNEEERGKARTRLFQPIGANTDIGPHHACAVLLVRYDAAAAHRHRHQHQHCPRSWKWKETEAPAPAPAGACASDA</sequence>
<protein>
    <submittedName>
        <fullName evidence="2">Uncharacterized protein</fullName>
    </submittedName>
</protein>
<feature type="region of interest" description="Disordered" evidence="1">
    <location>
        <begin position="1"/>
        <end position="74"/>
    </location>
</feature>
<reference evidence="2 3" key="1">
    <citation type="journal article" date="2023" name="Commun. Biol.">
        <title>Reorganization of the ancestral sex-determining regions during the evolution of trioecy in Pleodorina starrii.</title>
        <authorList>
            <person name="Takahashi K."/>
            <person name="Suzuki S."/>
            <person name="Kawai-Toyooka H."/>
            <person name="Yamamoto K."/>
            <person name="Hamaji T."/>
            <person name="Ootsuki R."/>
            <person name="Yamaguchi H."/>
            <person name="Kawachi M."/>
            <person name="Higashiyama T."/>
            <person name="Nozaki H."/>
        </authorList>
    </citation>
    <scope>NUCLEOTIDE SEQUENCE [LARGE SCALE GENOMIC DNA]</scope>
    <source>
        <strain evidence="2 3">NIES-4479</strain>
    </source>
</reference>
<accession>A0A9W6F5E7</accession>
<comment type="caution">
    <text evidence="2">The sequence shown here is derived from an EMBL/GenBank/DDBJ whole genome shotgun (WGS) entry which is preliminary data.</text>
</comment>
<organism evidence="2 3">
    <name type="scientific">Pleodorina starrii</name>
    <dbReference type="NCBI Taxonomy" id="330485"/>
    <lineage>
        <taxon>Eukaryota</taxon>
        <taxon>Viridiplantae</taxon>
        <taxon>Chlorophyta</taxon>
        <taxon>core chlorophytes</taxon>
        <taxon>Chlorophyceae</taxon>
        <taxon>CS clade</taxon>
        <taxon>Chlamydomonadales</taxon>
        <taxon>Volvocaceae</taxon>
        <taxon>Pleodorina</taxon>
    </lineage>
</organism>
<dbReference type="AlphaFoldDB" id="A0A9W6F5E7"/>
<feature type="compositionally biased region" description="Pro residues" evidence="1">
    <location>
        <begin position="39"/>
        <end position="53"/>
    </location>
</feature>
<name>A0A9W6F5E7_9CHLO</name>
<keyword evidence="3" id="KW-1185">Reference proteome</keyword>
<evidence type="ECO:0000313" key="3">
    <source>
        <dbReference type="Proteomes" id="UP001165080"/>
    </source>
</evidence>
<dbReference type="Proteomes" id="UP001165080">
    <property type="component" value="Unassembled WGS sequence"/>
</dbReference>
<gene>
    <name evidence="2" type="primary">PLESTB004330</name>
    <name evidence="2" type="ORF">PLESTB_001092800</name>
</gene>